<dbReference type="Proteomes" id="UP001219934">
    <property type="component" value="Unassembled WGS sequence"/>
</dbReference>
<comment type="function">
    <text evidence="19">Catalyzes the conversion of 4-hydroxyphenylpyruvic acid to homogentisic acid, one of the steps in tyrosine catabolism.</text>
</comment>
<comment type="subcellular location">
    <subcellularLocation>
        <location evidence="3">Cytoplasm</location>
    </subcellularLocation>
    <subcellularLocation>
        <location evidence="2">Endoplasmic reticulum membrane</location>
        <topology evidence="2">Peripheral membrane protein</topology>
    </subcellularLocation>
    <subcellularLocation>
        <location evidence="1">Golgi apparatus membrane</location>
        <topology evidence="1">Peripheral membrane protein</topology>
    </subcellularLocation>
</comment>
<dbReference type="PANTHER" id="PTHR11959:SF11">
    <property type="entry name" value="4-HYDROXYPHENYLPYRUVATE DIOXYGENASE"/>
    <property type="match status" value="1"/>
</dbReference>
<keyword evidence="25" id="KW-1185">Reference proteome</keyword>
<dbReference type="InterPro" id="IPR018146">
    <property type="entry name" value="Glyoxalase_1_CS"/>
</dbReference>
<evidence type="ECO:0000256" key="11">
    <source>
        <dbReference type="ARBA" id="ARBA00022824"/>
    </source>
</evidence>
<comment type="pathway">
    <text evidence="4">Amino-acid degradation; L-phenylalanine degradation; acetoacetate and fumarate from L-phenylalanine: step 3/6.</text>
</comment>
<dbReference type="InterPro" id="IPR041736">
    <property type="entry name" value="4OHPhenylPyrv_dOase_N"/>
</dbReference>
<evidence type="ECO:0000256" key="1">
    <source>
        <dbReference type="ARBA" id="ARBA00004395"/>
    </source>
</evidence>
<dbReference type="PROSITE" id="PS51819">
    <property type="entry name" value="VOC"/>
    <property type="match status" value="2"/>
</dbReference>
<keyword evidence="9 22" id="KW-0479">Metal-binding</keyword>
<keyword evidence="12" id="KW-0828">Tyrosine catabolism</keyword>
<dbReference type="GO" id="GO:0000139">
    <property type="term" value="C:Golgi membrane"/>
    <property type="evidence" value="ECO:0007669"/>
    <property type="project" value="UniProtKB-SubCell"/>
</dbReference>
<evidence type="ECO:0000256" key="10">
    <source>
        <dbReference type="ARBA" id="ARBA00022737"/>
    </source>
</evidence>
<evidence type="ECO:0000256" key="19">
    <source>
        <dbReference type="ARBA" id="ARBA00033727"/>
    </source>
</evidence>
<evidence type="ECO:0000256" key="13">
    <source>
        <dbReference type="ARBA" id="ARBA00022964"/>
    </source>
</evidence>
<dbReference type="PROSITE" id="PS00934">
    <property type="entry name" value="GLYOXALASE_I_1"/>
    <property type="match status" value="1"/>
</dbReference>
<evidence type="ECO:0000256" key="22">
    <source>
        <dbReference type="PIRSR" id="PIRSR009283-1"/>
    </source>
</evidence>
<comment type="similarity">
    <text evidence="5 21">Belongs to the 4HPPD family.</text>
</comment>
<proteinExistence type="inferred from homology"/>
<evidence type="ECO:0000256" key="20">
    <source>
        <dbReference type="ARBA" id="ARBA00048047"/>
    </source>
</evidence>
<evidence type="ECO:0000256" key="14">
    <source>
        <dbReference type="ARBA" id="ARBA00023002"/>
    </source>
</evidence>
<evidence type="ECO:0000259" key="23">
    <source>
        <dbReference type="PROSITE" id="PS51819"/>
    </source>
</evidence>
<reference evidence="24" key="1">
    <citation type="submission" date="2022-11" db="EMBL/GenBank/DDBJ databases">
        <title>Chromosome-level genome of Pogonophryne albipinna.</title>
        <authorList>
            <person name="Jo E."/>
        </authorList>
    </citation>
    <scope>NUCLEOTIDE SEQUENCE</scope>
    <source>
        <strain evidence="24">SGF0006</strain>
        <tissue evidence="24">Muscle</tissue>
    </source>
</reference>
<comment type="subunit">
    <text evidence="6">Homodimer.</text>
</comment>
<feature type="domain" description="VOC" evidence="23">
    <location>
        <begin position="181"/>
        <end position="339"/>
    </location>
</feature>
<keyword evidence="13" id="KW-0223">Dioxygenase</keyword>
<feature type="domain" description="VOC" evidence="23">
    <location>
        <begin position="18"/>
        <end position="149"/>
    </location>
</feature>
<accession>A0AAD6FCP8</accession>
<dbReference type="AlphaFoldDB" id="A0AAD6FCP8"/>
<keyword evidence="16" id="KW-0333">Golgi apparatus</keyword>
<dbReference type="GO" id="GO:0003868">
    <property type="term" value="F:4-hydroxyphenylpyruvate dioxygenase activity"/>
    <property type="evidence" value="ECO:0007669"/>
    <property type="project" value="UniProtKB-EC"/>
</dbReference>
<evidence type="ECO:0000256" key="7">
    <source>
        <dbReference type="ARBA" id="ARBA00018452"/>
    </source>
</evidence>
<dbReference type="GO" id="GO:0005789">
    <property type="term" value="C:endoplasmic reticulum membrane"/>
    <property type="evidence" value="ECO:0007669"/>
    <property type="project" value="UniProtKB-SubCell"/>
</dbReference>
<dbReference type="SUPFAM" id="SSF54593">
    <property type="entry name" value="Glyoxalase/Bleomycin resistance protein/Dihydroxybiphenyl dioxygenase"/>
    <property type="match status" value="1"/>
</dbReference>
<dbReference type="FunFam" id="3.10.180.10:FF:000022">
    <property type="entry name" value="4-hydroxyphenylpyruvate dioxygenase"/>
    <property type="match status" value="1"/>
</dbReference>
<evidence type="ECO:0000256" key="6">
    <source>
        <dbReference type="ARBA" id="ARBA00011738"/>
    </source>
</evidence>
<dbReference type="Gene3D" id="3.10.180.10">
    <property type="entry name" value="2,3-Dihydroxybiphenyl 1,2-Dioxygenase, domain 1"/>
    <property type="match status" value="2"/>
</dbReference>
<evidence type="ECO:0000256" key="18">
    <source>
        <dbReference type="ARBA" id="ARBA00023232"/>
    </source>
</evidence>
<name>A0AAD6FCP8_9TELE</name>
<dbReference type="CDD" id="cd08342">
    <property type="entry name" value="HPPD_N_like"/>
    <property type="match status" value="1"/>
</dbReference>
<keyword evidence="14" id="KW-0560">Oxidoreductase</keyword>
<feature type="binding site" evidence="22">
    <location>
        <position position="267"/>
    </location>
    <ligand>
        <name>Fe cation</name>
        <dbReference type="ChEBI" id="CHEBI:24875"/>
    </ligand>
</feature>
<evidence type="ECO:0000256" key="16">
    <source>
        <dbReference type="ARBA" id="ARBA00023034"/>
    </source>
</evidence>
<comment type="catalytic activity">
    <reaction evidence="20">
        <text>3-(4-hydroxyphenyl)pyruvate + O2 = homogentisate + CO2</text>
        <dbReference type="Rhea" id="RHEA:16189"/>
        <dbReference type="ChEBI" id="CHEBI:15379"/>
        <dbReference type="ChEBI" id="CHEBI:16169"/>
        <dbReference type="ChEBI" id="CHEBI:16526"/>
        <dbReference type="ChEBI" id="CHEBI:36242"/>
        <dbReference type="EC" id="1.13.11.27"/>
    </reaction>
    <physiologicalReaction direction="left-to-right" evidence="20">
        <dbReference type="Rhea" id="RHEA:16190"/>
    </physiologicalReaction>
</comment>
<organism evidence="24 25">
    <name type="scientific">Pogonophryne albipinna</name>
    <dbReference type="NCBI Taxonomy" id="1090488"/>
    <lineage>
        <taxon>Eukaryota</taxon>
        <taxon>Metazoa</taxon>
        <taxon>Chordata</taxon>
        <taxon>Craniata</taxon>
        <taxon>Vertebrata</taxon>
        <taxon>Euteleostomi</taxon>
        <taxon>Actinopterygii</taxon>
        <taxon>Neopterygii</taxon>
        <taxon>Teleostei</taxon>
        <taxon>Neoteleostei</taxon>
        <taxon>Acanthomorphata</taxon>
        <taxon>Eupercaria</taxon>
        <taxon>Perciformes</taxon>
        <taxon>Notothenioidei</taxon>
        <taxon>Pogonophryne</taxon>
    </lineage>
</organism>
<dbReference type="GO" id="GO:0006572">
    <property type="term" value="P:L-tyrosine catabolic process"/>
    <property type="evidence" value="ECO:0007669"/>
    <property type="project" value="UniProtKB-KW"/>
</dbReference>
<evidence type="ECO:0000256" key="3">
    <source>
        <dbReference type="ARBA" id="ARBA00004496"/>
    </source>
</evidence>
<evidence type="ECO:0000256" key="4">
    <source>
        <dbReference type="ARBA" id="ARBA00005162"/>
    </source>
</evidence>
<dbReference type="InterPro" id="IPR037523">
    <property type="entry name" value="VOC_core"/>
</dbReference>
<evidence type="ECO:0000256" key="21">
    <source>
        <dbReference type="PIRNR" id="PIRNR009283"/>
    </source>
</evidence>
<dbReference type="GO" id="GO:0006559">
    <property type="term" value="P:L-phenylalanine catabolic process"/>
    <property type="evidence" value="ECO:0007669"/>
    <property type="project" value="UniProtKB-KW"/>
</dbReference>
<keyword evidence="18" id="KW-0585">Phenylalanine catabolism</keyword>
<dbReference type="InterPro" id="IPR005956">
    <property type="entry name" value="4OHPhenylPyrv_dOase"/>
</dbReference>
<dbReference type="FunFam" id="3.10.180.10:FF:000008">
    <property type="entry name" value="4-hydroxyphenylpyruvate dioxygenase"/>
    <property type="match status" value="1"/>
</dbReference>
<dbReference type="GO" id="GO:0042803">
    <property type="term" value="F:protein homodimerization activity"/>
    <property type="evidence" value="ECO:0007669"/>
    <property type="project" value="UniProtKB-ARBA"/>
</dbReference>
<dbReference type="EMBL" id="JAPTMU010000016">
    <property type="protein sequence ID" value="KAJ4930119.1"/>
    <property type="molecule type" value="Genomic_DNA"/>
</dbReference>
<dbReference type="PIRSF" id="PIRSF009283">
    <property type="entry name" value="HPP_dOase"/>
    <property type="match status" value="1"/>
</dbReference>
<evidence type="ECO:0000256" key="15">
    <source>
        <dbReference type="ARBA" id="ARBA00023004"/>
    </source>
</evidence>
<evidence type="ECO:0000256" key="8">
    <source>
        <dbReference type="ARBA" id="ARBA00022490"/>
    </source>
</evidence>
<comment type="cofactor">
    <cofactor evidence="22">
        <name>Fe cation</name>
        <dbReference type="ChEBI" id="CHEBI:24875"/>
    </cofactor>
    <text evidence="22">Binds 1 Fe cation per subunit.</text>
</comment>
<feature type="binding site" evidence="22">
    <location>
        <position position="350"/>
    </location>
    <ligand>
        <name>Fe cation</name>
        <dbReference type="ChEBI" id="CHEBI:24875"/>
    </ligand>
</feature>
<dbReference type="InterPro" id="IPR041735">
    <property type="entry name" value="4OHPhenylPyrv_dOase_C"/>
</dbReference>
<evidence type="ECO:0000256" key="17">
    <source>
        <dbReference type="ARBA" id="ARBA00023136"/>
    </source>
</evidence>
<keyword evidence="10" id="KW-0677">Repeat</keyword>
<protein>
    <recommendedName>
        <fullName evidence="7 21">4-hydroxyphenylpyruvate dioxygenase</fullName>
    </recommendedName>
</protein>
<dbReference type="PANTHER" id="PTHR11959">
    <property type="entry name" value="4-HYDROXYPHENYLPYRUVATE DIOXYGENASE"/>
    <property type="match status" value="1"/>
</dbReference>
<dbReference type="CDD" id="cd07250">
    <property type="entry name" value="HPPD_C_like"/>
    <property type="match status" value="1"/>
</dbReference>
<evidence type="ECO:0000256" key="9">
    <source>
        <dbReference type="ARBA" id="ARBA00022723"/>
    </source>
</evidence>
<keyword evidence="11" id="KW-0256">Endoplasmic reticulum</keyword>
<evidence type="ECO:0000256" key="5">
    <source>
        <dbReference type="ARBA" id="ARBA00005877"/>
    </source>
</evidence>
<keyword evidence="15 22" id="KW-0408">Iron</keyword>
<dbReference type="NCBIfam" id="TIGR01263">
    <property type="entry name" value="4HPPD"/>
    <property type="match status" value="1"/>
</dbReference>
<dbReference type="Pfam" id="PF00903">
    <property type="entry name" value="Glyoxalase"/>
    <property type="match status" value="2"/>
</dbReference>
<dbReference type="InterPro" id="IPR029068">
    <property type="entry name" value="Glyas_Bleomycin-R_OHBP_Dase"/>
</dbReference>
<keyword evidence="8" id="KW-0963">Cytoplasm</keyword>
<comment type="caution">
    <text evidence="24">The sequence shown here is derived from an EMBL/GenBank/DDBJ whole genome shotgun (WGS) entry which is preliminary data.</text>
</comment>
<sequence length="383" mass="43825">MTSYTDKGEKHARGRFVKFHHITFWVGNAKQAASFYCEKMGFEPLAYKGLETGSREVVSHVIRQDKIIFAFESALNPGNEEMGEHLVKHGDAVKDIAFQVEDCDFLVKTAKERGAVIVKEPWVEQDGQGRIKCAVLQTYGDTTHTLVEYLSPYKGLFLPGYKEPLFKNPLLAKLPLACLHFIDHIVGNQPDDQMVPVTDWYEKCLMFHRFWSIDDKQIHTQYSSLRSVVVTNYEETIKMPINEPARGKKMSQIQEYVDYNGGPGAQHIALNTSDIIQAVVNLRARGMEFLSAPDKYYDNLRLNLKTAKIKVKEDLDRLQELKILVDFDDNGYLLQIFTKPVQDRPTLFLEVIQRHNHFGFGAGNFKSLFEAIEKDQEARGNLT</sequence>
<keyword evidence="17" id="KW-0472">Membrane</keyword>
<evidence type="ECO:0000313" key="24">
    <source>
        <dbReference type="EMBL" id="KAJ4930119.1"/>
    </source>
</evidence>
<evidence type="ECO:0000313" key="25">
    <source>
        <dbReference type="Proteomes" id="UP001219934"/>
    </source>
</evidence>
<evidence type="ECO:0000256" key="2">
    <source>
        <dbReference type="ARBA" id="ARBA00004406"/>
    </source>
</evidence>
<dbReference type="GO" id="GO:0046872">
    <property type="term" value="F:metal ion binding"/>
    <property type="evidence" value="ECO:0007669"/>
    <property type="project" value="UniProtKB-KW"/>
</dbReference>
<dbReference type="InterPro" id="IPR004360">
    <property type="entry name" value="Glyas_Fos-R_dOase_dom"/>
</dbReference>
<evidence type="ECO:0000256" key="12">
    <source>
        <dbReference type="ARBA" id="ARBA00022878"/>
    </source>
</evidence>
<dbReference type="GO" id="GO:0004462">
    <property type="term" value="F:lactoylglutathione lyase activity"/>
    <property type="evidence" value="ECO:0007669"/>
    <property type="project" value="InterPro"/>
</dbReference>
<feature type="binding site" evidence="22">
    <location>
        <position position="184"/>
    </location>
    <ligand>
        <name>Fe cation</name>
        <dbReference type="ChEBI" id="CHEBI:24875"/>
    </ligand>
</feature>
<gene>
    <name evidence="24" type="ORF">JOQ06_019132</name>
</gene>